<protein>
    <submittedName>
        <fullName evidence="1">Uncharacterized protein</fullName>
    </submittedName>
</protein>
<dbReference type="OrthoDB" id="6351383at2759"/>
<organism evidence="1 2">
    <name type="scientific">Ignelater luminosus</name>
    <name type="common">Cucubano</name>
    <name type="synonym">Pyrophorus luminosus</name>
    <dbReference type="NCBI Taxonomy" id="2038154"/>
    <lineage>
        <taxon>Eukaryota</taxon>
        <taxon>Metazoa</taxon>
        <taxon>Ecdysozoa</taxon>
        <taxon>Arthropoda</taxon>
        <taxon>Hexapoda</taxon>
        <taxon>Insecta</taxon>
        <taxon>Pterygota</taxon>
        <taxon>Neoptera</taxon>
        <taxon>Endopterygota</taxon>
        <taxon>Coleoptera</taxon>
        <taxon>Polyphaga</taxon>
        <taxon>Elateriformia</taxon>
        <taxon>Elateroidea</taxon>
        <taxon>Elateridae</taxon>
        <taxon>Agrypninae</taxon>
        <taxon>Pyrophorini</taxon>
        <taxon>Ignelater</taxon>
    </lineage>
</organism>
<dbReference type="AlphaFoldDB" id="A0A8K0CGX4"/>
<evidence type="ECO:0000313" key="1">
    <source>
        <dbReference type="EMBL" id="KAF2886039.1"/>
    </source>
</evidence>
<keyword evidence="2" id="KW-1185">Reference proteome</keyword>
<dbReference type="Proteomes" id="UP000801492">
    <property type="component" value="Unassembled WGS sequence"/>
</dbReference>
<comment type="caution">
    <text evidence="1">The sequence shown here is derived from an EMBL/GenBank/DDBJ whole genome shotgun (WGS) entry which is preliminary data.</text>
</comment>
<proteinExistence type="predicted"/>
<reference evidence="1" key="1">
    <citation type="submission" date="2019-08" db="EMBL/GenBank/DDBJ databases">
        <title>The genome of the North American firefly Photinus pyralis.</title>
        <authorList>
            <consortium name="Photinus pyralis genome working group"/>
            <person name="Fallon T.R."/>
            <person name="Sander Lower S.E."/>
            <person name="Weng J.-K."/>
        </authorList>
    </citation>
    <scope>NUCLEOTIDE SEQUENCE</scope>
    <source>
        <strain evidence="1">TRF0915ILg1</strain>
        <tissue evidence="1">Whole body</tissue>
    </source>
</reference>
<dbReference type="EMBL" id="VTPC01088848">
    <property type="protein sequence ID" value="KAF2886039.1"/>
    <property type="molecule type" value="Genomic_DNA"/>
</dbReference>
<sequence length="318" mass="36032">MAECFDLHNNADTNDDLLDSDDTVNDKDYVLLGSDAKNSTNDSKISVSRFMCGTYHFIIDVVLFDKCGIQPSSLTINEVLSGCPNNGLIIERHAFSLFGQDEDFTSPVYSMQESSEQSMLKHEIRKKAFLSIHGIQHSQKQIELLCQQINKGSSRASQNERGTHRNRANKTPEIVVKSVRDHIDSIPKCCSHCNKRDKYLHLRPAGVSSQAFFLNYQRGKCTTQRIGINKFGAMAKEVATYLKLPNPELFTRHTFPRSCATLLIDGGENIMDMSIEKVISDKDDWCMTETWNVRGLNSKEEDLLAEFVKSNIRVLRQK</sequence>
<name>A0A8K0CGX4_IGNLU</name>
<gene>
    <name evidence="1" type="ORF">ILUMI_20134</name>
</gene>
<accession>A0A8K0CGX4</accession>
<evidence type="ECO:0000313" key="2">
    <source>
        <dbReference type="Proteomes" id="UP000801492"/>
    </source>
</evidence>